<comment type="similarity">
    <text evidence="1">Belongs to the SIMIBI class G3E GTPase family. UreG subfamily.</text>
</comment>
<feature type="region of interest" description="Disordered" evidence="6">
    <location>
        <begin position="1"/>
        <end position="138"/>
    </location>
</feature>
<evidence type="ECO:0000313" key="8">
    <source>
        <dbReference type="EMBL" id="TPX77110.1"/>
    </source>
</evidence>
<keyword evidence="4" id="KW-0342">GTP-binding</keyword>
<dbReference type="InterPro" id="IPR004400">
    <property type="entry name" value="UreG"/>
</dbReference>
<dbReference type="STRING" id="246404.A0A507FN15"/>
<keyword evidence="5" id="KW-0143">Chaperone</keyword>
<evidence type="ECO:0000256" key="3">
    <source>
        <dbReference type="ARBA" id="ARBA00022988"/>
    </source>
</evidence>
<dbReference type="AlphaFoldDB" id="A0A507FN15"/>
<organism evidence="8 9">
    <name type="scientific">Chytriomyces confervae</name>
    <dbReference type="NCBI Taxonomy" id="246404"/>
    <lineage>
        <taxon>Eukaryota</taxon>
        <taxon>Fungi</taxon>
        <taxon>Fungi incertae sedis</taxon>
        <taxon>Chytridiomycota</taxon>
        <taxon>Chytridiomycota incertae sedis</taxon>
        <taxon>Chytridiomycetes</taxon>
        <taxon>Chytridiales</taxon>
        <taxon>Chytriomycetaceae</taxon>
        <taxon>Chytriomyces</taxon>
    </lineage>
</organism>
<dbReference type="InterPro" id="IPR027417">
    <property type="entry name" value="P-loop_NTPase"/>
</dbReference>
<protein>
    <recommendedName>
        <fullName evidence="7">CobW/HypB/UreG nucleotide-binding domain-containing protein</fullName>
    </recommendedName>
</protein>
<dbReference type="Proteomes" id="UP000320333">
    <property type="component" value="Unassembled WGS sequence"/>
</dbReference>
<sequence>MSKDNKVPFIHGSGSGNTHGAGMHSHDGVNFHGSHSAPAPPAGQHSHDGINFHGSHDAPDHAQQQQQMQMLMRMMQLQQQQQQQQGQHSHDGVNFHGAHQEPLPGQHSHDGVNFHGSHDGGHAHGGAHGEEPKDEAGSFADRVMPYTKDEGRDWKTKGFSIGIAGPVGSGKTALLKKLCTRLSKDNSLVVIVNDLYTTIDAQSIIDEKIISPDRVKGLTTGIWSRVAIDEDIEDNFVVAEAVSQKFSANFVVIEAAGDNLGANFDRNLSDFTIFVLDTASGEKMPLKGGKGVTQSDLLVINKTDLAPLCEVNLTEMEANARKMRAGDKGTAGPIVMAQIKNNVGVDAIVDAILKQYELSGARKFFADRK</sequence>
<comment type="caution">
    <text evidence="8">The sequence shown here is derived from an EMBL/GenBank/DDBJ whole genome shotgun (WGS) entry which is preliminary data.</text>
</comment>
<dbReference type="SUPFAM" id="SSF52540">
    <property type="entry name" value="P-loop containing nucleoside triphosphate hydrolases"/>
    <property type="match status" value="1"/>
</dbReference>
<keyword evidence="9" id="KW-1185">Reference proteome</keyword>
<dbReference type="OrthoDB" id="10063137at2759"/>
<evidence type="ECO:0000256" key="1">
    <source>
        <dbReference type="ARBA" id="ARBA00005732"/>
    </source>
</evidence>
<keyword evidence="2" id="KW-0547">Nucleotide-binding</keyword>
<keyword evidence="3" id="KW-0996">Nickel insertion</keyword>
<dbReference type="Gene3D" id="3.40.50.300">
    <property type="entry name" value="P-loop containing nucleotide triphosphate hydrolases"/>
    <property type="match status" value="1"/>
</dbReference>
<dbReference type="GO" id="GO:0043419">
    <property type="term" value="P:urea catabolic process"/>
    <property type="evidence" value="ECO:0007669"/>
    <property type="project" value="InterPro"/>
</dbReference>
<evidence type="ECO:0000256" key="5">
    <source>
        <dbReference type="ARBA" id="ARBA00023186"/>
    </source>
</evidence>
<evidence type="ECO:0000256" key="6">
    <source>
        <dbReference type="SAM" id="MobiDB-lite"/>
    </source>
</evidence>
<dbReference type="SUPFAM" id="SSF81995">
    <property type="entry name" value="beta-sandwich domain of Sec23/24"/>
    <property type="match status" value="1"/>
</dbReference>
<dbReference type="PANTHER" id="PTHR31715:SF0">
    <property type="entry name" value="UREASE ACCESSORY PROTEIN G"/>
    <property type="match status" value="1"/>
</dbReference>
<name>A0A507FN15_9FUNG</name>
<dbReference type="InterPro" id="IPR003495">
    <property type="entry name" value="CobW/HypB/UreG_nucleotide-bd"/>
</dbReference>
<feature type="compositionally biased region" description="Basic and acidic residues" evidence="6">
    <location>
        <begin position="107"/>
        <end position="136"/>
    </location>
</feature>
<dbReference type="GO" id="GO:0005525">
    <property type="term" value="F:GTP binding"/>
    <property type="evidence" value="ECO:0007669"/>
    <property type="project" value="UniProtKB-KW"/>
</dbReference>
<gene>
    <name evidence="8" type="ORF">CcCBS67573_g01622</name>
</gene>
<feature type="compositionally biased region" description="Low complexity" evidence="6">
    <location>
        <begin position="63"/>
        <end position="87"/>
    </location>
</feature>
<dbReference type="PANTHER" id="PTHR31715">
    <property type="entry name" value="UREASE ACCESSORY PROTEIN G"/>
    <property type="match status" value="1"/>
</dbReference>
<evidence type="ECO:0000259" key="7">
    <source>
        <dbReference type="Pfam" id="PF02492"/>
    </source>
</evidence>
<dbReference type="GO" id="GO:0003924">
    <property type="term" value="F:GTPase activity"/>
    <property type="evidence" value="ECO:0007669"/>
    <property type="project" value="InterPro"/>
</dbReference>
<feature type="compositionally biased region" description="Basic and acidic residues" evidence="6">
    <location>
        <begin position="45"/>
        <end position="60"/>
    </location>
</feature>
<evidence type="ECO:0000313" key="9">
    <source>
        <dbReference type="Proteomes" id="UP000320333"/>
    </source>
</evidence>
<dbReference type="Pfam" id="PF02492">
    <property type="entry name" value="cobW"/>
    <property type="match status" value="1"/>
</dbReference>
<accession>A0A507FN15</accession>
<proteinExistence type="inferred from homology"/>
<evidence type="ECO:0000256" key="4">
    <source>
        <dbReference type="ARBA" id="ARBA00023134"/>
    </source>
</evidence>
<dbReference type="GO" id="GO:0016151">
    <property type="term" value="F:nickel cation binding"/>
    <property type="evidence" value="ECO:0007669"/>
    <property type="project" value="InterPro"/>
</dbReference>
<reference evidence="8 9" key="1">
    <citation type="journal article" date="2019" name="Sci. Rep.">
        <title>Comparative genomics of chytrid fungi reveal insights into the obligate biotrophic and pathogenic lifestyle of Synchytrium endobioticum.</title>
        <authorList>
            <person name="van de Vossenberg B.T.L.H."/>
            <person name="Warris S."/>
            <person name="Nguyen H.D.T."/>
            <person name="van Gent-Pelzer M.P.E."/>
            <person name="Joly D.L."/>
            <person name="van de Geest H.C."/>
            <person name="Bonants P.J.M."/>
            <person name="Smith D.S."/>
            <person name="Levesque C.A."/>
            <person name="van der Lee T.A.J."/>
        </authorList>
    </citation>
    <scope>NUCLEOTIDE SEQUENCE [LARGE SCALE GENOMIC DNA]</scope>
    <source>
        <strain evidence="8 9">CBS 675.73</strain>
    </source>
</reference>
<feature type="domain" description="CobW/HypB/UreG nucleotide-binding" evidence="7">
    <location>
        <begin position="161"/>
        <end position="326"/>
    </location>
</feature>
<evidence type="ECO:0000256" key="2">
    <source>
        <dbReference type="ARBA" id="ARBA00022741"/>
    </source>
</evidence>
<dbReference type="EMBL" id="QEAP01000028">
    <property type="protein sequence ID" value="TPX77110.1"/>
    <property type="molecule type" value="Genomic_DNA"/>
</dbReference>